<dbReference type="OrthoDB" id="275457at2759"/>
<gene>
    <name evidence="2" type="ORF">M413DRAFT_417151</name>
</gene>
<dbReference type="InterPro" id="IPR051207">
    <property type="entry name" value="ComplexI_NDUFA9_subunit"/>
</dbReference>
<dbReference type="EMBL" id="KN831769">
    <property type="protein sequence ID" value="KIM47775.1"/>
    <property type="molecule type" value="Genomic_DNA"/>
</dbReference>
<organism evidence="2 3">
    <name type="scientific">Hebeloma cylindrosporum</name>
    <dbReference type="NCBI Taxonomy" id="76867"/>
    <lineage>
        <taxon>Eukaryota</taxon>
        <taxon>Fungi</taxon>
        <taxon>Dikarya</taxon>
        <taxon>Basidiomycota</taxon>
        <taxon>Agaricomycotina</taxon>
        <taxon>Agaricomycetes</taxon>
        <taxon>Agaricomycetidae</taxon>
        <taxon>Agaricales</taxon>
        <taxon>Agaricineae</taxon>
        <taxon>Hymenogastraceae</taxon>
        <taxon>Hebeloma</taxon>
    </lineage>
</organism>
<sequence length="327" mass="35746">MSCKVVICGAGFLGRHIGKVLLNSRGSESGSSFQVQMSSRRPEKIWEALHSEIAGMVPHNRLLPPVAVDITRPLTIKEAFKDASVVVSLVGIMHGALQDFERIQWEGAENVAIAARDAGAKLIHFSAIGADPKSSIPYTRTKGLGEQSVLAVDPTATIIRPSLVFGPEDDFFNRFARLSKILPFLPVFGGGAARFQPVYVDDLACAVAIIARNDPKIKESLEGKIIEAGGPQIFTYRELMQLILDTTGRKRPIISLPFALGILQGAILERLPLNLFTVTQAQVEQLKSDNVVSPHLPPNHLSLEDFLSRNGEVPLHNLHEILPTYLR</sequence>
<protein>
    <recommendedName>
        <fullName evidence="1">NAD-dependent epimerase/dehydratase domain-containing protein</fullName>
    </recommendedName>
</protein>
<dbReference type="PANTHER" id="PTHR12126">
    <property type="entry name" value="NADH-UBIQUINONE OXIDOREDUCTASE 39 KDA SUBUNIT-RELATED"/>
    <property type="match status" value="1"/>
</dbReference>
<proteinExistence type="predicted"/>
<dbReference type="AlphaFoldDB" id="A0A0C3CG91"/>
<accession>A0A0C3CG91</accession>
<dbReference type="Proteomes" id="UP000053424">
    <property type="component" value="Unassembled WGS sequence"/>
</dbReference>
<evidence type="ECO:0000313" key="2">
    <source>
        <dbReference type="EMBL" id="KIM47775.1"/>
    </source>
</evidence>
<reference evidence="3" key="2">
    <citation type="submission" date="2015-01" db="EMBL/GenBank/DDBJ databases">
        <title>Evolutionary Origins and Diversification of the Mycorrhizal Mutualists.</title>
        <authorList>
            <consortium name="DOE Joint Genome Institute"/>
            <consortium name="Mycorrhizal Genomics Consortium"/>
            <person name="Kohler A."/>
            <person name="Kuo A."/>
            <person name="Nagy L.G."/>
            <person name="Floudas D."/>
            <person name="Copeland A."/>
            <person name="Barry K.W."/>
            <person name="Cichocki N."/>
            <person name="Veneault-Fourrey C."/>
            <person name="LaButti K."/>
            <person name="Lindquist E.A."/>
            <person name="Lipzen A."/>
            <person name="Lundell T."/>
            <person name="Morin E."/>
            <person name="Murat C."/>
            <person name="Riley R."/>
            <person name="Ohm R."/>
            <person name="Sun H."/>
            <person name="Tunlid A."/>
            <person name="Henrissat B."/>
            <person name="Grigoriev I.V."/>
            <person name="Hibbett D.S."/>
            <person name="Martin F."/>
        </authorList>
    </citation>
    <scope>NUCLEOTIDE SEQUENCE [LARGE SCALE GENOMIC DNA]</scope>
    <source>
        <strain evidence="3">h7</strain>
    </source>
</reference>
<name>A0A0C3CG91_HEBCY</name>
<evidence type="ECO:0000313" key="3">
    <source>
        <dbReference type="Proteomes" id="UP000053424"/>
    </source>
</evidence>
<dbReference type="GO" id="GO:0044877">
    <property type="term" value="F:protein-containing complex binding"/>
    <property type="evidence" value="ECO:0007669"/>
    <property type="project" value="TreeGrafter"/>
</dbReference>
<reference evidence="2 3" key="1">
    <citation type="submission" date="2014-04" db="EMBL/GenBank/DDBJ databases">
        <authorList>
            <consortium name="DOE Joint Genome Institute"/>
            <person name="Kuo A."/>
            <person name="Gay G."/>
            <person name="Dore J."/>
            <person name="Kohler A."/>
            <person name="Nagy L.G."/>
            <person name="Floudas D."/>
            <person name="Copeland A."/>
            <person name="Barry K.W."/>
            <person name="Cichocki N."/>
            <person name="Veneault-Fourrey C."/>
            <person name="LaButti K."/>
            <person name="Lindquist E.A."/>
            <person name="Lipzen A."/>
            <person name="Lundell T."/>
            <person name="Morin E."/>
            <person name="Murat C."/>
            <person name="Sun H."/>
            <person name="Tunlid A."/>
            <person name="Henrissat B."/>
            <person name="Grigoriev I.V."/>
            <person name="Hibbett D.S."/>
            <person name="Martin F."/>
            <person name="Nordberg H.P."/>
            <person name="Cantor M.N."/>
            <person name="Hua S.X."/>
        </authorList>
    </citation>
    <scope>NUCLEOTIDE SEQUENCE [LARGE SCALE GENOMIC DNA]</scope>
    <source>
        <strain evidence="3">h7</strain>
    </source>
</reference>
<evidence type="ECO:0000259" key="1">
    <source>
        <dbReference type="Pfam" id="PF01370"/>
    </source>
</evidence>
<feature type="domain" description="NAD-dependent epimerase/dehydratase" evidence="1">
    <location>
        <begin position="7"/>
        <end position="213"/>
    </location>
</feature>
<dbReference type="GO" id="GO:0005739">
    <property type="term" value="C:mitochondrion"/>
    <property type="evidence" value="ECO:0007669"/>
    <property type="project" value="TreeGrafter"/>
</dbReference>
<dbReference type="HOGENOM" id="CLU_007383_6_5_1"/>
<dbReference type="Gene3D" id="3.40.50.720">
    <property type="entry name" value="NAD(P)-binding Rossmann-like Domain"/>
    <property type="match status" value="1"/>
</dbReference>
<keyword evidence="3" id="KW-1185">Reference proteome</keyword>
<dbReference type="Pfam" id="PF01370">
    <property type="entry name" value="Epimerase"/>
    <property type="match status" value="1"/>
</dbReference>
<dbReference type="InterPro" id="IPR036291">
    <property type="entry name" value="NAD(P)-bd_dom_sf"/>
</dbReference>
<dbReference type="SUPFAM" id="SSF51735">
    <property type="entry name" value="NAD(P)-binding Rossmann-fold domains"/>
    <property type="match status" value="1"/>
</dbReference>
<dbReference type="STRING" id="686832.A0A0C3CG91"/>
<dbReference type="PANTHER" id="PTHR12126:SF11">
    <property type="entry name" value="NADH DEHYDROGENASE [UBIQUINONE] 1 ALPHA SUBCOMPLEX SUBUNIT 9, MITOCHONDRIAL"/>
    <property type="match status" value="1"/>
</dbReference>
<dbReference type="CDD" id="cd05271">
    <property type="entry name" value="NDUFA9_like_SDR_a"/>
    <property type="match status" value="1"/>
</dbReference>
<dbReference type="InterPro" id="IPR001509">
    <property type="entry name" value="Epimerase_deHydtase"/>
</dbReference>